<dbReference type="AlphaFoldDB" id="A0AAV7QCX4"/>
<protein>
    <submittedName>
        <fullName evidence="2">Uncharacterized protein</fullName>
    </submittedName>
</protein>
<evidence type="ECO:0000256" key="1">
    <source>
        <dbReference type="SAM" id="MobiDB-lite"/>
    </source>
</evidence>
<accession>A0AAV7QCX4</accession>
<sequence length="72" mass="7923">MSGESMTDEVAEEEVEPGELSGNAAPSRLPDVSPVLPPTEEEPSPGKSDSRHMRYRLRPNQAPSQRLKDFVC</sequence>
<feature type="compositionally biased region" description="Acidic residues" evidence="1">
    <location>
        <begin position="1"/>
        <end position="17"/>
    </location>
</feature>
<evidence type="ECO:0000313" key="3">
    <source>
        <dbReference type="Proteomes" id="UP001066276"/>
    </source>
</evidence>
<proteinExistence type="predicted"/>
<keyword evidence="3" id="KW-1185">Reference proteome</keyword>
<feature type="region of interest" description="Disordered" evidence="1">
    <location>
        <begin position="1"/>
        <end position="72"/>
    </location>
</feature>
<evidence type="ECO:0000313" key="2">
    <source>
        <dbReference type="EMBL" id="KAJ1138015.1"/>
    </source>
</evidence>
<organism evidence="2 3">
    <name type="scientific">Pleurodeles waltl</name>
    <name type="common">Iberian ribbed newt</name>
    <dbReference type="NCBI Taxonomy" id="8319"/>
    <lineage>
        <taxon>Eukaryota</taxon>
        <taxon>Metazoa</taxon>
        <taxon>Chordata</taxon>
        <taxon>Craniata</taxon>
        <taxon>Vertebrata</taxon>
        <taxon>Euteleostomi</taxon>
        <taxon>Amphibia</taxon>
        <taxon>Batrachia</taxon>
        <taxon>Caudata</taxon>
        <taxon>Salamandroidea</taxon>
        <taxon>Salamandridae</taxon>
        <taxon>Pleurodelinae</taxon>
        <taxon>Pleurodeles</taxon>
    </lineage>
</organism>
<reference evidence="2" key="1">
    <citation type="journal article" date="2022" name="bioRxiv">
        <title>Sequencing and chromosome-scale assembly of the giantPleurodeles waltlgenome.</title>
        <authorList>
            <person name="Brown T."/>
            <person name="Elewa A."/>
            <person name="Iarovenko S."/>
            <person name="Subramanian E."/>
            <person name="Araus A.J."/>
            <person name="Petzold A."/>
            <person name="Susuki M."/>
            <person name="Suzuki K.-i.T."/>
            <person name="Hayashi T."/>
            <person name="Toyoda A."/>
            <person name="Oliveira C."/>
            <person name="Osipova E."/>
            <person name="Leigh N.D."/>
            <person name="Simon A."/>
            <person name="Yun M.H."/>
        </authorList>
    </citation>
    <scope>NUCLEOTIDE SEQUENCE</scope>
    <source>
        <strain evidence="2">20211129_DDA</strain>
        <tissue evidence="2">Liver</tissue>
    </source>
</reference>
<name>A0AAV7QCX4_PLEWA</name>
<gene>
    <name evidence="2" type="ORF">NDU88_004406</name>
</gene>
<dbReference type="Proteomes" id="UP001066276">
    <property type="component" value="Chromosome 6"/>
</dbReference>
<comment type="caution">
    <text evidence="2">The sequence shown here is derived from an EMBL/GenBank/DDBJ whole genome shotgun (WGS) entry which is preliminary data.</text>
</comment>
<dbReference type="EMBL" id="JANPWB010000010">
    <property type="protein sequence ID" value="KAJ1138015.1"/>
    <property type="molecule type" value="Genomic_DNA"/>
</dbReference>